<evidence type="ECO:0000256" key="4">
    <source>
        <dbReference type="ARBA" id="ARBA00023163"/>
    </source>
</evidence>
<sequence>MDPNSSGEDLVFKTRKPYTITKQRERWTEEEHNRFLEALKLYGRAWQRIEEHIGTKTAVQIRSHAQKFFSKLEKEALVKGIPVGQTLDIDIPPPRPKRKPSNPYPRKTPISKLGANDGKVLTLVSSSQRKQILDLEKEPLNEGTSGEEQATNEKDTHDDNYSEVFTLSREANSISWKNTNCVPSQVKLNDSCAFREFVPSLKEVTGQYKTNESYMFSQLILHCNIILHYVDAKQPLQDKGPGKVLELEISSTSQEKSMPAEKKEALSCVLSGDEMQAAHNYPRHVPVHVVDGSLGANVQGSVTNTPLQESTFHPAMEVRGEHNIIGNPSDSVTFEHQNNAPRCIYQSYPTIHPTPFTLFRPNQEHYKSLLHMSSSFSNLVVSTLQQNPAAHAIASLTATCWPYVNPETSVDSPVCDKEGSGTKQMNPTPSIEAIAAATVAAATAWWAAHGLLPLCAPFHSAFPSAGVSAPVVQSSDTCQNVESRDKVESSQQIVALQNQQLDAEQSEALTAQHSGSKLPTHSSSDSEGSGGANANATVKPAHDEKTPAEVEFHDSNKGKRGKQVDRSSCGSNTPSGSDQEIDATENNDKEEKEEEKDLEMNRPAVESSNRRSRSISNTSESWKEVSDEGRLAFQALFTRDVLPQSFSPPYDVEIENKASENVEKDSHVVDKDSGASVLDLNGKTCGSSSHQSTERDTSAIGINNGEGELLTIGLGNGTPKGCRTGFKPYKRCSVEAKEKRMTTSSNHCEEGGQKRLRLEQKATN</sequence>
<dbReference type="RefSeq" id="XP_050947990.1">
    <property type="nucleotide sequence ID" value="XM_051092033.1"/>
</dbReference>
<dbReference type="PROSITE" id="PS51294">
    <property type="entry name" value="HTH_MYB"/>
    <property type="match status" value="1"/>
</dbReference>
<dbReference type="RefSeq" id="XP_050947984.1">
    <property type="nucleotide sequence ID" value="XM_051092027.1"/>
</dbReference>
<keyword evidence="10" id="KW-1185">Reference proteome</keyword>
<evidence type="ECO:0000313" key="17">
    <source>
        <dbReference type="RefSeq" id="XP_050947990.1"/>
    </source>
</evidence>
<dbReference type="InterPro" id="IPR009057">
    <property type="entry name" value="Homeodomain-like_sf"/>
</dbReference>
<keyword evidence="5" id="KW-0539">Nucleus</keyword>
<dbReference type="RefSeq" id="XP_050947987.1">
    <property type="nucleotide sequence ID" value="XM_051092030.1"/>
</dbReference>
<dbReference type="RefSeq" id="XP_050947985.1">
    <property type="nucleotide sequence ID" value="XM_051092028.1"/>
</dbReference>
<dbReference type="InterPro" id="IPR017884">
    <property type="entry name" value="SANT_dom"/>
</dbReference>
<feature type="compositionally biased region" description="Polar residues" evidence="6">
    <location>
        <begin position="566"/>
        <end position="578"/>
    </location>
</feature>
<dbReference type="GeneID" id="103498835"/>
<evidence type="ECO:0000256" key="2">
    <source>
        <dbReference type="ARBA" id="ARBA00023015"/>
    </source>
</evidence>
<feature type="domain" description="Myb-like" evidence="7">
    <location>
        <begin position="19"/>
        <end position="69"/>
    </location>
</feature>
<feature type="region of interest" description="Disordered" evidence="6">
    <location>
        <begin position="504"/>
        <end position="626"/>
    </location>
</feature>
<dbReference type="RefSeq" id="XP_050947988.1">
    <property type="nucleotide sequence ID" value="XM_051092031.1"/>
</dbReference>
<evidence type="ECO:0000259" key="9">
    <source>
        <dbReference type="PROSITE" id="PS51294"/>
    </source>
</evidence>
<evidence type="ECO:0000313" key="15">
    <source>
        <dbReference type="RefSeq" id="XP_050947988.1"/>
    </source>
</evidence>
<feature type="region of interest" description="Disordered" evidence="6">
    <location>
        <begin position="85"/>
        <end position="113"/>
    </location>
</feature>
<dbReference type="NCBIfam" id="TIGR01557">
    <property type="entry name" value="myb_SHAQKYF"/>
    <property type="match status" value="1"/>
</dbReference>
<evidence type="ECO:0000259" key="8">
    <source>
        <dbReference type="PROSITE" id="PS51293"/>
    </source>
</evidence>
<dbReference type="SMART" id="SM00717">
    <property type="entry name" value="SANT"/>
    <property type="match status" value="1"/>
</dbReference>
<evidence type="ECO:0000313" key="16">
    <source>
        <dbReference type="RefSeq" id="XP_050947989.1"/>
    </source>
</evidence>
<evidence type="ECO:0000313" key="13">
    <source>
        <dbReference type="RefSeq" id="XP_050947986.1"/>
    </source>
</evidence>
<evidence type="ECO:0000259" key="7">
    <source>
        <dbReference type="PROSITE" id="PS50090"/>
    </source>
</evidence>
<dbReference type="RefSeq" id="XP_050947986.1">
    <property type="nucleotide sequence ID" value="XM_051092029.1"/>
</dbReference>
<dbReference type="InterPro" id="IPR006447">
    <property type="entry name" value="Myb_dom_plants"/>
</dbReference>
<evidence type="ECO:0000256" key="6">
    <source>
        <dbReference type="SAM" id="MobiDB-lite"/>
    </source>
</evidence>
<gene>
    <name evidence="11 12 13 14 15 16 17" type="primary">LOC103498835</name>
</gene>
<name>A0ABM3LD81_CUCME</name>
<evidence type="ECO:0000313" key="14">
    <source>
        <dbReference type="RefSeq" id="XP_050947987.1"/>
    </source>
</evidence>
<evidence type="ECO:0000256" key="5">
    <source>
        <dbReference type="ARBA" id="ARBA00023242"/>
    </source>
</evidence>
<keyword evidence="4" id="KW-0804">Transcription</keyword>
<evidence type="ECO:0000313" key="10">
    <source>
        <dbReference type="Proteomes" id="UP001652600"/>
    </source>
</evidence>
<dbReference type="SUPFAM" id="SSF46689">
    <property type="entry name" value="Homeodomain-like"/>
    <property type="match status" value="1"/>
</dbReference>
<evidence type="ECO:0000256" key="3">
    <source>
        <dbReference type="ARBA" id="ARBA00023125"/>
    </source>
</evidence>
<dbReference type="Proteomes" id="UP001652600">
    <property type="component" value="Chromosome 11"/>
</dbReference>
<keyword evidence="3" id="KW-0238">DNA-binding</keyword>
<dbReference type="InterPro" id="IPR017930">
    <property type="entry name" value="Myb_dom"/>
</dbReference>
<dbReference type="CDD" id="cd00167">
    <property type="entry name" value="SANT"/>
    <property type="match status" value="1"/>
</dbReference>
<dbReference type="PROSITE" id="PS51293">
    <property type="entry name" value="SANT"/>
    <property type="match status" value="1"/>
</dbReference>
<dbReference type="PANTHER" id="PTHR12802">
    <property type="entry name" value="SWI/SNF COMPLEX-RELATED"/>
    <property type="match status" value="1"/>
</dbReference>
<reference evidence="11 12" key="1">
    <citation type="submission" date="2025-05" db="UniProtKB">
        <authorList>
            <consortium name="RefSeq"/>
        </authorList>
    </citation>
    <scope>IDENTIFICATION</scope>
    <source>
        <tissue evidence="11 12">Stem</tissue>
    </source>
</reference>
<feature type="compositionally biased region" description="Basic and acidic residues" evidence="6">
    <location>
        <begin position="540"/>
        <end position="565"/>
    </location>
</feature>
<feature type="domain" description="HTH myb-type" evidence="9">
    <location>
        <begin position="19"/>
        <end position="73"/>
    </location>
</feature>
<protein>
    <submittedName>
        <fullName evidence="11 12">Protein LATE ELONGATED HYPOCOTYL-like isoform X1</fullName>
    </submittedName>
</protein>
<comment type="subcellular location">
    <subcellularLocation>
        <location evidence="1">Nucleus</location>
    </subcellularLocation>
</comment>
<dbReference type="Gene3D" id="1.10.10.60">
    <property type="entry name" value="Homeodomain-like"/>
    <property type="match status" value="1"/>
</dbReference>
<dbReference type="Pfam" id="PF00249">
    <property type="entry name" value="Myb_DNA-binding"/>
    <property type="match status" value="1"/>
</dbReference>
<dbReference type="PROSITE" id="PS50090">
    <property type="entry name" value="MYB_LIKE"/>
    <property type="match status" value="1"/>
</dbReference>
<evidence type="ECO:0000313" key="12">
    <source>
        <dbReference type="RefSeq" id="XP_050947985.1"/>
    </source>
</evidence>
<dbReference type="RefSeq" id="XP_050947989.1">
    <property type="nucleotide sequence ID" value="XM_051092032.1"/>
</dbReference>
<feature type="compositionally biased region" description="Polar residues" evidence="6">
    <location>
        <begin position="504"/>
        <end position="536"/>
    </location>
</feature>
<accession>A0ABM3LD81</accession>
<feature type="domain" description="SANT" evidence="8">
    <location>
        <begin position="22"/>
        <end position="73"/>
    </location>
</feature>
<proteinExistence type="predicted"/>
<dbReference type="PANTHER" id="PTHR12802:SF177">
    <property type="entry name" value="PROTEIN CCA1"/>
    <property type="match status" value="1"/>
</dbReference>
<evidence type="ECO:0000256" key="1">
    <source>
        <dbReference type="ARBA" id="ARBA00004123"/>
    </source>
</evidence>
<dbReference type="InterPro" id="IPR001005">
    <property type="entry name" value="SANT/Myb"/>
</dbReference>
<keyword evidence="2" id="KW-0805">Transcription regulation</keyword>
<organism evidence="10 11">
    <name type="scientific">Cucumis melo</name>
    <name type="common">Muskmelon</name>
    <dbReference type="NCBI Taxonomy" id="3656"/>
    <lineage>
        <taxon>Eukaryota</taxon>
        <taxon>Viridiplantae</taxon>
        <taxon>Streptophyta</taxon>
        <taxon>Embryophyta</taxon>
        <taxon>Tracheophyta</taxon>
        <taxon>Spermatophyta</taxon>
        <taxon>Magnoliopsida</taxon>
        <taxon>eudicotyledons</taxon>
        <taxon>Gunneridae</taxon>
        <taxon>Pentapetalae</taxon>
        <taxon>rosids</taxon>
        <taxon>fabids</taxon>
        <taxon>Cucurbitales</taxon>
        <taxon>Cucurbitaceae</taxon>
        <taxon>Benincaseae</taxon>
        <taxon>Cucumis</taxon>
    </lineage>
</organism>
<feature type="region of interest" description="Disordered" evidence="6">
    <location>
        <begin position="735"/>
        <end position="764"/>
    </location>
</feature>
<evidence type="ECO:0000313" key="11">
    <source>
        <dbReference type="RefSeq" id="XP_050947984.1"/>
    </source>
</evidence>
<feature type="region of interest" description="Disordered" evidence="6">
    <location>
        <begin position="134"/>
        <end position="159"/>
    </location>
</feature>